<dbReference type="RefSeq" id="XP_068364042.1">
    <property type="nucleotide sequence ID" value="XM_068500956.1"/>
</dbReference>
<evidence type="ECO:0000256" key="2">
    <source>
        <dbReference type="ARBA" id="ARBA00022692"/>
    </source>
</evidence>
<dbReference type="GeneID" id="94835660"/>
<dbReference type="Proteomes" id="UP000179807">
    <property type="component" value="Unassembled WGS sequence"/>
</dbReference>
<proteinExistence type="predicted"/>
<dbReference type="Pfam" id="PF00083">
    <property type="entry name" value="Sugar_tr"/>
    <property type="match status" value="1"/>
</dbReference>
<dbReference type="PANTHER" id="PTHR48021:SF1">
    <property type="entry name" value="GH07001P-RELATED"/>
    <property type="match status" value="1"/>
</dbReference>
<dbReference type="SUPFAM" id="SSF103473">
    <property type="entry name" value="MFS general substrate transporter"/>
    <property type="match status" value="1"/>
</dbReference>
<dbReference type="GO" id="GO:0016020">
    <property type="term" value="C:membrane"/>
    <property type="evidence" value="ECO:0007669"/>
    <property type="project" value="UniProtKB-SubCell"/>
</dbReference>
<evidence type="ECO:0000256" key="3">
    <source>
        <dbReference type="ARBA" id="ARBA00022989"/>
    </source>
</evidence>
<comment type="caution">
    <text evidence="7">The sequence shown here is derived from an EMBL/GenBank/DDBJ whole genome shotgun (WGS) entry which is preliminary data.</text>
</comment>
<dbReference type="VEuPathDB" id="TrichDB:TRFO_19711"/>
<sequence>MQFCTINLLYALVLMCGSIVFGAIIAYGSATLKYIKVDFGPLSTFEIAAFQSIPALVSIFGPFLFNFMLSKMRRKVVTSITGCVGCGLWLSLLSMNKNYFWLAILIRGLHGLILSGVSLICPLYIIELSPEDSRGLFGSLHPIAIALGHVIYNLIGVTHQWEHPIYASAAFMLIFGTCVWFIPDSPSDPKKKEKEEEGEDEDIKIKKESVFEKKYRKDFIVAMILMFSVQFSGVGAIMQNCAPLLSEVGLSFDPGYQACLAVSAQLFTCMVSSLLIDKFGGKKLWIFSSSGTSAMLLLYALNVKFSWSKWIPMIVLFGYQCFFGLGLANVPFYFLSVFFPPHIKSTAMTIGMSLNWVSATIVMFFFPYLTEWTGQFGLMLILMGINVSCALFGVFFLKEDRGVSVVVETDIRLDSIKDGLMDDQGTVDL</sequence>
<keyword evidence="3 5" id="KW-1133">Transmembrane helix</keyword>
<dbReference type="PANTHER" id="PTHR48021">
    <property type="match status" value="1"/>
</dbReference>
<dbReference type="EMBL" id="MLAK01000599">
    <property type="protein sequence ID" value="OHT10906.1"/>
    <property type="molecule type" value="Genomic_DNA"/>
</dbReference>
<feature type="transmembrane region" description="Helical" evidence="5">
    <location>
        <begin position="284"/>
        <end position="301"/>
    </location>
</feature>
<feature type="transmembrane region" description="Helical" evidence="5">
    <location>
        <begin position="47"/>
        <end position="69"/>
    </location>
</feature>
<dbReference type="Gene3D" id="1.20.1250.20">
    <property type="entry name" value="MFS general substrate transporter like domains"/>
    <property type="match status" value="2"/>
</dbReference>
<gene>
    <name evidence="7" type="ORF">TRFO_19711</name>
</gene>
<feature type="domain" description="Major facilitator superfamily (MFS) profile" evidence="6">
    <location>
        <begin position="10"/>
        <end position="401"/>
    </location>
</feature>
<dbReference type="GO" id="GO:0022857">
    <property type="term" value="F:transmembrane transporter activity"/>
    <property type="evidence" value="ECO:0007669"/>
    <property type="project" value="InterPro"/>
</dbReference>
<dbReference type="InterPro" id="IPR005828">
    <property type="entry name" value="MFS_sugar_transport-like"/>
</dbReference>
<evidence type="ECO:0000256" key="4">
    <source>
        <dbReference type="ARBA" id="ARBA00023136"/>
    </source>
</evidence>
<evidence type="ECO:0000259" key="6">
    <source>
        <dbReference type="PROSITE" id="PS50850"/>
    </source>
</evidence>
<name>A0A1J4KIK9_9EUKA</name>
<keyword evidence="4 5" id="KW-0472">Membrane</keyword>
<feature type="transmembrane region" description="Helical" evidence="5">
    <location>
        <begin position="347"/>
        <end position="370"/>
    </location>
</feature>
<feature type="transmembrane region" description="Helical" evidence="5">
    <location>
        <begin position="313"/>
        <end position="335"/>
    </location>
</feature>
<dbReference type="InterPro" id="IPR036259">
    <property type="entry name" value="MFS_trans_sf"/>
</dbReference>
<evidence type="ECO:0000313" key="7">
    <source>
        <dbReference type="EMBL" id="OHT10906.1"/>
    </source>
</evidence>
<organism evidence="7 8">
    <name type="scientific">Tritrichomonas foetus</name>
    <dbReference type="NCBI Taxonomy" id="1144522"/>
    <lineage>
        <taxon>Eukaryota</taxon>
        <taxon>Metamonada</taxon>
        <taxon>Parabasalia</taxon>
        <taxon>Tritrichomonadida</taxon>
        <taxon>Tritrichomonadidae</taxon>
        <taxon>Tritrichomonas</taxon>
    </lineage>
</organism>
<dbReference type="FunFam" id="1.20.1250.20:FF:000279">
    <property type="entry name" value="Major facilitator superfamily protein"/>
    <property type="match status" value="1"/>
</dbReference>
<dbReference type="OrthoDB" id="6133115at2759"/>
<evidence type="ECO:0000256" key="5">
    <source>
        <dbReference type="SAM" id="Phobius"/>
    </source>
</evidence>
<evidence type="ECO:0000256" key="1">
    <source>
        <dbReference type="ARBA" id="ARBA00004141"/>
    </source>
</evidence>
<accession>A0A1J4KIK9</accession>
<keyword evidence="8" id="KW-1185">Reference proteome</keyword>
<evidence type="ECO:0000313" key="8">
    <source>
        <dbReference type="Proteomes" id="UP000179807"/>
    </source>
</evidence>
<feature type="transmembrane region" description="Helical" evidence="5">
    <location>
        <begin position="76"/>
        <end position="93"/>
    </location>
</feature>
<dbReference type="InterPro" id="IPR020846">
    <property type="entry name" value="MFS_dom"/>
</dbReference>
<comment type="subcellular location">
    <subcellularLocation>
        <location evidence="1">Membrane</location>
        <topology evidence="1">Multi-pass membrane protein</topology>
    </subcellularLocation>
</comment>
<keyword evidence="2 5" id="KW-0812">Transmembrane</keyword>
<feature type="transmembrane region" description="Helical" evidence="5">
    <location>
        <begin position="99"/>
        <end position="125"/>
    </location>
</feature>
<protein>
    <submittedName>
        <fullName evidence="7">Major facilitator superfamily transporter</fullName>
    </submittedName>
</protein>
<feature type="transmembrane region" description="Helical" evidence="5">
    <location>
        <begin position="163"/>
        <end position="182"/>
    </location>
</feature>
<feature type="transmembrane region" description="Helical" evidence="5">
    <location>
        <begin position="137"/>
        <end position="157"/>
    </location>
</feature>
<feature type="transmembrane region" description="Helical" evidence="5">
    <location>
        <begin position="376"/>
        <end position="397"/>
    </location>
</feature>
<dbReference type="AlphaFoldDB" id="A0A1J4KIK9"/>
<reference evidence="7" key="1">
    <citation type="submission" date="2016-10" db="EMBL/GenBank/DDBJ databases">
        <authorList>
            <person name="Benchimol M."/>
            <person name="Almeida L.G."/>
            <person name="Vasconcelos A.T."/>
            <person name="Perreira-Neves A."/>
            <person name="Rosa I.A."/>
            <person name="Tasca T."/>
            <person name="Bogo M.R."/>
            <person name="de Souza W."/>
        </authorList>
    </citation>
    <scope>NUCLEOTIDE SEQUENCE [LARGE SCALE GENOMIC DNA]</scope>
    <source>
        <strain evidence="7">K</strain>
    </source>
</reference>
<feature type="transmembrane region" description="Helical" evidence="5">
    <location>
        <begin position="219"/>
        <end position="238"/>
    </location>
</feature>
<dbReference type="InterPro" id="IPR050549">
    <property type="entry name" value="MFS_Trehalose_Transporter"/>
</dbReference>
<dbReference type="PROSITE" id="PS50850">
    <property type="entry name" value="MFS"/>
    <property type="match status" value="1"/>
</dbReference>
<feature type="transmembrane region" description="Helical" evidence="5">
    <location>
        <begin position="7"/>
        <end position="27"/>
    </location>
</feature>